<feature type="transmembrane region" description="Helical" evidence="3">
    <location>
        <begin position="12"/>
        <end position="40"/>
    </location>
</feature>
<gene>
    <name evidence="4" type="ORF">ACFFN0_07870</name>
</gene>
<evidence type="ECO:0000256" key="1">
    <source>
        <dbReference type="ARBA" id="ARBA00022801"/>
    </source>
</evidence>
<dbReference type="Pfam" id="PF04203">
    <property type="entry name" value="Sortase"/>
    <property type="match status" value="1"/>
</dbReference>
<proteinExistence type="predicted"/>
<dbReference type="SUPFAM" id="SSF63817">
    <property type="entry name" value="Sortase"/>
    <property type="match status" value="1"/>
</dbReference>
<keyword evidence="3" id="KW-0472">Membrane</keyword>
<evidence type="ECO:0000313" key="4">
    <source>
        <dbReference type="EMBL" id="MFB9731958.1"/>
    </source>
</evidence>
<dbReference type="Gene3D" id="2.40.260.10">
    <property type="entry name" value="Sortase"/>
    <property type="match status" value="1"/>
</dbReference>
<protein>
    <submittedName>
        <fullName evidence="4">Class F sortase</fullName>
    </submittedName>
</protein>
<evidence type="ECO:0000256" key="3">
    <source>
        <dbReference type="SAM" id="Phobius"/>
    </source>
</evidence>
<evidence type="ECO:0000256" key="2">
    <source>
        <dbReference type="SAM" id="MobiDB-lite"/>
    </source>
</evidence>
<reference evidence="4 5" key="1">
    <citation type="submission" date="2024-09" db="EMBL/GenBank/DDBJ databases">
        <authorList>
            <person name="Sun Q."/>
            <person name="Mori K."/>
        </authorList>
    </citation>
    <scope>NUCLEOTIDE SEQUENCE [LARGE SCALE GENOMIC DNA]</scope>
    <source>
        <strain evidence="4 5">JCM 12763</strain>
    </source>
</reference>
<feature type="compositionally biased region" description="Low complexity" evidence="2">
    <location>
        <begin position="43"/>
        <end position="95"/>
    </location>
</feature>
<feature type="compositionally biased region" description="Low complexity" evidence="2">
    <location>
        <begin position="110"/>
        <end position="134"/>
    </location>
</feature>
<sequence>MPTVRRRGDRAAGVVPPLVLVVGGLLVALVAGALLLATLLGGGRPPTTSSPTPPVTTAAPPTTTTEDRTSSSTSADDPAGQAAAAPADGPAPTAGLQGWSASARADATDSGTRPPASGSSPSAGSSTGTGAGAEAAVPAGAPAWIRISSAAVDGAIVPQGLAADGTINPGRNEVIWFTGSNRVSPGQVGTSVVAGHVTWEGAPDAFAQLPSVGVGDTVEVGYSDGSARSFTVTSTAAVDKDALARSLTVWGPHPDRPRLAIITCDPVLGYQADGHTEANFVVIAEG</sequence>
<dbReference type="RefSeq" id="WP_141337114.1">
    <property type="nucleotide sequence ID" value="NZ_JBHMAX010000015.1"/>
</dbReference>
<dbReference type="InterPro" id="IPR005754">
    <property type="entry name" value="Sortase"/>
</dbReference>
<dbReference type="CDD" id="cd05829">
    <property type="entry name" value="Sortase_F"/>
    <property type="match status" value="1"/>
</dbReference>
<keyword evidence="3" id="KW-0812">Transmembrane</keyword>
<evidence type="ECO:0000313" key="5">
    <source>
        <dbReference type="Proteomes" id="UP001589613"/>
    </source>
</evidence>
<dbReference type="Proteomes" id="UP001589613">
    <property type="component" value="Unassembled WGS sequence"/>
</dbReference>
<keyword evidence="1" id="KW-0378">Hydrolase</keyword>
<name>A0ABV5V2C1_9MICO</name>
<keyword evidence="3" id="KW-1133">Transmembrane helix</keyword>
<feature type="region of interest" description="Disordered" evidence="2">
    <location>
        <begin position="43"/>
        <end position="134"/>
    </location>
</feature>
<keyword evidence="5" id="KW-1185">Reference proteome</keyword>
<accession>A0ABV5V2C1</accession>
<comment type="caution">
    <text evidence="4">The sequence shown here is derived from an EMBL/GenBank/DDBJ whole genome shotgun (WGS) entry which is preliminary data.</text>
</comment>
<dbReference type="EMBL" id="JBHMAX010000015">
    <property type="protein sequence ID" value="MFB9731958.1"/>
    <property type="molecule type" value="Genomic_DNA"/>
</dbReference>
<dbReference type="InterPro" id="IPR042001">
    <property type="entry name" value="Sortase_F"/>
</dbReference>
<organism evidence="4 5">
    <name type="scientific">Ornithinimicrobium kibberense</name>
    <dbReference type="NCBI Taxonomy" id="282060"/>
    <lineage>
        <taxon>Bacteria</taxon>
        <taxon>Bacillati</taxon>
        <taxon>Actinomycetota</taxon>
        <taxon>Actinomycetes</taxon>
        <taxon>Micrococcales</taxon>
        <taxon>Ornithinimicrobiaceae</taxon>
        <taxon>Ornithinimicrobium</taxon>
    </lineage>
</organism>
<dbReference type="InterPro" id="IPR023365">
    <property type="entry name" value="Sortase_dom-sf"/>
</dbReference>